<feature type="compositionally biased region" description="Low complexity" evidence="1">
    <location>
        <begin position="111"/>
        <end position="128"/>
    </location>
</feature>
<feature type="region of interest" description="Disordered" evidence="1">
    <location>
        <begin position="249"/>
        <end position="268"/>
    </location>
</feature>
<dbReference type="EMBL" id="BFAD01000013">
    <property type="protein sequence ID" value="GBE88565.1"/>
    <property type="molecule type" value="Genomic_DNA"/>
</dbReference>
<name>A0A401H2A7_9APHY</name>
<feature type="compositionally biased region" description="Low complexity" evidence="1">
    <location>
        <begin position="13"/>
        <end position="27"/>
    </location>
</feature>
<feature type="region of interest" description="Disordered" evidence="1">
    <location>
        <begin position="180"/>
        <end position="220"/>
    </location>
</feature>
<reference evidence="2 3" key="1">
    <citation type="journal article" date="2018" name="Sci. Rep.">
        <title>Genome sequence of the cauliflower mushroom Sparassis crispa (Hanabiratake) and its association with beneficial usage.</title>
        <authorList>
            <person name="Kiyama R."/>
            <person name="Furutani Y."/>
            <person name="Kawaguchi K."/>
            <person name="Nakanishi T."/>
        </authorList>
    </citation>
    <scope>NUCLEOTIDE SEQUENCE [LARGE SCALE GENOMIC DNA]</scope>
</reference>
<dbReference type="Proteomes" id="UP000287166">
    <property type="component" value="Unassembled WGS sequence"/>
</dbReference>
<dbReference type="RefSeq" id="XP_027619478.1">
    <property type="nucleotide sequence ID" value="XM_027763677.1"/>
</dbReference>
<protein>
    <submittedName>
        <fullName evidence="2">Uncharacterized protein</fullName>
    </submittedName>
</protein>
<feature type="region of interest" description="Disordered" evidence="1">
    <location>
        <begin position="1"/>
        <end position="49"/>
    </location>
</feature>
<keyword evidence="3" id="KW-1185">Reference proteome</keyword>
<accession>A0A401H2A7</accession>
<evidence type="ECO:0000256" key="1">
    <source>
        <dbReference type="SAM" id="MobiDB-lite"/>
    </source>
</evidence>
<evidence type="ECO:0000313" key="2">
    <source>
        <dbReference type="EMBL" id="GBE88565.1"/>
    </source>
</evidence>
<feature type="region of interest" description="Disordered" evidence="1">
    <location>
        <begin position="93"/>
        <end position="143"/>
    </location>
</feature>
<feature type="region of interest" description="Disordered" evidence="1">
    <location>
        <begin position="54"/>
        <end position="73"/>
    </location>
</feature>
<organism evidence="2 3">
    <name type="scientific">Sparassis crispa</name>
    <dbReference type="NCBI Taxonomy" id="139825"/>
    <lineage>
        <taxon>Eukaryota</taxon>
        <taxon>Fungi</taxon>
        <taxon>Dikarya</taxon>
        <taxon>Basidiomycota</taxon>
        <taxon>Agaricomycotina</taxon>
        <taxon>Agaricomycetes</taxon>
        <taxon>Polyporales</taxon>
        <taxon>Sparassidaceae</taxon>
        <taxon>Sparassis</taxon>
    </lineage>
</organism>
<gene>
    <name evidence="2" type="ORF">SCP_1303820</name>
</gene>
<dbReference type="GeneID" id="38785482"/>
<evidence type="ECO:0000313" key="3">
    <source>
        <dbReference type="Proteomes" id="UP000287166"/>
    </source>
</evidence>
<dbReference type="AlphaFoldDB" id="A0A401H2A7"/>
<comment type="caution">
    <text evidence="2">The sequence shown here is derived from an EMBL/GenBank/DDBJ whole genome shotgun (WGS) entry which is preliminary data.</text>
</comment>
<feature type="compositionally biased region" description="Pro residues" evidence="1">
    <location>
        <begin position="28"/>
        <end position="38"/>
    </location>
</feature>
<dbReference type="InParanoid" id="A0A401H2A7"/>
<sequence length="268" mass="28474">MASTASLARSAGPSLTRTLSNLLSPSLPTSPHPSPLPSASPRRLNKHELEAALSHAQVRAQARRSAYAQLGRGRPDAVFARTQRAAAGLGFLLPQSPAAPTAEEDEPSPVPASSPAYSPTSFSPSSHSPYPPTDTISPAFSPLSGSPLPSPIIYSTARPAFPPGLRFGLGIRLNPRAQGSTAWGADTDPIVPPRSRSRLSRDFPRTPGAPLIGTGSLRPHRHARSLDDADAYYHLPKGLLTPMTPVQFEGQGTPEEEEEDIADYFLRD</sequence>
<proteinExistence type="predicted"/>